<evidence type="ECO:0000313" key="1">
    <source>
        <dbReference type="Proteomes" id="UP000095287"/>
    </source>
</evidence>
<dbReference type="Proteomes" id="UP000095287">
    <property type="component" value="Unplaced"/>
</dbReference>
<sequence>MSEYSPTIGFDVLGYVLLGPWTGKYRQSPFFVAIDKQEQKKAMVLVEHRCSTRCTCIKGSEAEHLHSGAMKLFLIVLLLLSAFSVPGESISCCAGRGGCVASCNIQNCATAERAGAPAVARDPFGKSDSRAGTSCTIL</sequence>
<protein>
    <submittedName>
        <fullName evidence="2">Secreted protein</fullName>
    </submittedName>
</protein>
<organism evidence="1 2">
    <name type="scientific">Steinernema glaseri</name>
    <dbReference type="NCBI Taxonomy" id="37863"/>
    <lineage>
        <taxon>Eukaryota</taxon>
        <taxon>Metazoa</taxon>
        <taxon>Ecdysozoa</taxon>
        <taxon>Nematoda</taxon>
        <taxon>Chromadorea</taxon>
        <taxon>Rhabditida</taxon>
        <taxon>Tylenchina</taxon>
        <taxon>Panagrolaimomorpha</taxon>
        <taxon>Strongyloidoidea</taxon>
        <taxon>Steinernematidae</taxon>
        <taxon>Steinernema</taxon>
    </lineage>
</organism>
<reference evidence="2" key="1">
    <citation type="submission" date="2016-11" db="UniProtKB">
        <authorList>
            <consortium name="WormBaseParasite"/>
        </authorList>
    </citation>
    <scope>IDENTIFICATION</scope>
</reference>
<evidence type="ECO:0000313" key="2">
    <source>
        <dbReference type="WBParaSite" id="L893_g1735.t1"/>
    </source>
</evidence>
<proteinExistence type="predicted"/>
<dbReference type="WBParaSite" id="L893_g1735.t1">
    <property type="protein sequence ID" value="L893_g1735.t1"/>
    <property type="gene ID" value="L893_g1735"/>
</dbReference>
<keyword evidence="1" id="KW-1185">Reference proteome</keyword>
<dbReference type="AlphaFoldDB" id="A0A1I7YKQ4"/>
<accession>A0A1I7YKQ4</accession>
<name>A0A1I7YKQ4_9BILA</name>